<dbReference type="EMBL" id="JBEAFC010000003">
    <property type="protein sequence ID" value="KAL1563941.1"/>
    <property type="molecule type" value="Genomic_DNA"/>
</dbReference>
<evidence type="ECO:0000256" key="1">
    <source>
        <dbReference type="SAM" id="MobiDB-lite"/>
    </source>
</evidence>
<dbReference type="AlphaFoldDB" id="A0ABD1I5D4"/>
<keyword evidence="3" id="KW-1185">Reference proteome</keyword>
<gene>
    <name evidence="2" type="ORF">AAHA92_06358</name>
</gene>
<dbReference type="Proteomes" id="UP001567538">
    <property type="component" value="Unassembled WGS sequence"/>
</dbReference>
<sequence length="133" mass="14509">MLCTELITPEKVDVKENFPHEPICLVERGKTTEIITLIRSKNPPRCSYDLSHSRESQHVLREEVDTPDQLETNSPKFLLSSAASDSAGGEGRGTGGSGDSTPFDLESNRDVAAAAGRRSNDDDLRDDRQGVVP</sequence>
<evidence type="ECO:0000313" key="3">
    <source>
        <dbReference type="Proteomes" id="UP001567538"/>
    </source>
</evidence>
<proteinExistence type="predicted"/>
<feature type="region of interest" description="Disordered" evidence="1">
    <location>
        <begin position="45"/>
        <end position="133"/>
    </location>
</feature>
<accession>A0ABD1I5D4</accession>
<comment type="caution">
    <text evidence="2">The sequence shown here is derived from an EMBL/GenBank/DDBJ whole genome shotgun (WGS) entry which is preliminary data.</text>
</comment>
<evidence type="ECO:0000313" key="2">
    <source>
        <dbReference type="EMBL" id="KAL1563941.1"/>
    </source>
</evidence>
<organism evidence="2 3">
    <name type="scientific">Salvia divinorum</name>
    <name type="common">Maria pastora</name>
    <name type="synonym">Diviner's sage</name>
    <dbReference type="NCBI Taxonomy" id="28513"/>
    <lineage>
        <taxon>Eukaryota</taxon>
        <taxon>Viridiplantae</taxon>
        <taxon>Streptophyta</taxon>
        <taxon>Embryophyta</taxon>
        <taxon>Tracheophyta</taxon>
        <taxon>Spermatophyta</taxon>
        <taxon>Magnoliopsida</taxon>
        <taxon>eudicotyledons</taxon>
        <taxon>Gunneridae</taxon>
        <taxon>Pentapetalae</taxon>
        <taxon>asterids</taxon>
        <taxon>lamiids</taxon>
        <taxon>Lamiales</taxon>
        <taxon>Lamiaceae</taxon>
        <taxon>Nepetoideae</taxon>
        <taxon>Mentheae</taxon>
        <taxon>Salviinae</taxon>
        <taxon>Salvia</taxon>
        <taxon>Salvia subgen. Calosphace</taxon>
    </lineage>
</organism>
<feature type="compositionally biased region" description="Basic and acidic residues" evidence="1">
    <location>
        <begin position="118"/>
        <end position="133"/>
    </location>
</feature>
<feature type="compositionally biased region" description="Gly residues" evidence="1">
    <location>
        <begin position="88"/>
        <end position="98"/>
    </location>
</feature>
<feature type="compositionally biased region" description="Basic and acidic residues" evidence="1">
    <location>
        <begin position="51"/>
        <end position="64"/>
    </location>
</feature>
<protein>
    <submittedName>
        <fullName evidence="2">Uncharacterized protein</fullName>
    </submittedName>
</protein>
<name>A0ABD1I5D4_SALDI</name>
<reference evidence="2 3" key="1">
    <citation type="submission" date="2024-06" db="EMBL/GenBank/DDBJ databases">
        <title>A chromosome level genome sequence of Diviner's sage (Salvia divinorum).</title>
        <authorList>
            <person name="Ford S.A."/>
            <person name="Ro D.-K."/>
            <person name="Ness R.W."/>
            <person name="Phillips M.A."/>
        </authorList>
    </citation>
    <scope>NUCLEOTIDE SEQUENCE [LARGE SCALE GENOMIC DNA]</scope>
    <source>
        <strain evidence="2">SAF-2024a</strain>
        <tissue evidence="2">Leaf</tissue>
    </source>
</reference>